<dbReference type="AlphaFoldDB" id="A0A1A9UV87"/>
<name>A0A1A9UV87_GLOAU</name>
<protein>
    <submittedName>
        <fullName evidence="1">Uncharacterized protein</fullName>
    </submittedName>
</protein>
<sequence>MDVRFDDSWILNTMQAYFTYAVSIVDLNKIAAHTILRGSQEATFNHTTAKLSANLLAYNKNFIYTLNGRLTAPPQGRNTEKPAVFHMKIAKSLYASGILPTKSNIYLLLRGRRTSKIEVSSPNAKTYLDTQTDNIWLLFFILYNGKTFGKGS</sequence>
<keyword evidence="2" id="KW-1185">Reference proteome</keyword>
<dbReference type="EnsemblMetazoa" id="GAUT016758-RA">
    <property type="protein sequence ID" value="GAUT016758-PA"/>
    <property type="gene ID" value="GAUT016758"/>
</dbReference>
<evidence type="ECO:0000313" key="2">
    <source>
        <dbReference type="Proteomes" id="UP000078200"/>
    </source>
</evidence>
<proteinExistence type="predicted"/>
<dbReference type="Proteomes" id="UP000078200">
    <property type="component" value="Unassembled WGS sequence"/>
</dbReference>
<evidence type="ECO:0000313" key="1">
    <source>
        <dbReference type="EnsemblMetazoa" id="GAUT016758-PA"/>
    </source>
</evidence>
<organism evidence="1 2">
    <name type="scientific">Glossina austeni</name>
    <name type="common">Savannah tsetse fly</name>
    <dbReference type="NCBI Taxonomy" id="7395"/>
    <lineage>
        <taxon>Eukaryota</taxon>
        <taxon>Metazoa</taxon>
        <taxon>Ecdysozoa</taxon>
        <taxon>Arthropoda</taxon>
        <taxon>Hexapoda</taxon>
        <taxon>Insecta</taxon>
        <taxon>Pterygota</taxon>
        <taxon>Neoptera</taxon>
        <taxon>Endopterygota</taxon>
        <taxon>Diptera</taxon>
        <taxon>Brachycera</taxon>
        <taxon>Muscomorpha</taxon>
        <taxon>Hippoboscoidea</taxon>
        <taxon>Glossinidae</taxon>
        <taxon>Glossina</taxon>
    </lineage>
</organism>
<accession>A0A1A9UV87</accession>
<reference evidence="1" key="1">
    <citation type="submission" date="2020-05" db="UniProtKB">
        <authorList>
            <consortium name="EnsemblMetazoa"/>
        </authorList>
    </citation>
    <scope>IDENTIFICATION</scope>
    <source>
        <strain evidence="1">TTRI</strain>
    </source>
</reference>
<dbReference type="VEuPathDB" id="VectorBase:GAUT016758"/>